<proteinExistence type="predicted"/>
<dbReference type="GO" id="GO:0016747">
    <property type="term" value="F:acyltransferase activity, transferring groups other than amino-acyl groups"/>
    <property type="evidence" value="ECO:0007669"/>
    <property type="project" value="InterPro"/>
</dbReference>
<reference evidence="3" key="1">
    <citation type="submission" date="2024-05" db="EMBL/GenBank/DDBJ databases">
        <authorList>
            <person name="Kim S."/>
            <person name="Heo J."/>
            <person name="Choi H."/>
            <person name="Choi Y."/>
            <person name="Kwon S.-W."/>
            <person name="Kim Y."/>
        </authorList>
    </citation>
    <scope>NUCLEOTIDE SEQUENCE</scope>
    <source>
        <strain evidence="3">KACC 23698</strain>
    </source>
</reference>
<dbReference type="AlphaFoldDB" id="A0AAU7J9L4"/>
<dbReference type="PANTHER" id="PTHR31435:SF10">
    <property type="entry name" value="BSR4717 PROTEIN"/>
    <property type="match status" value="1"/>
</dbReference>
<dbReference type="Pfam" id="PF14542">
    <property type="entry name" value="Acetyltransf_CG"/>
    <property type="match status" value="1"/>
</dbReference>
<dbReference type="InterPro" id="IPR045057">
    <property type="entry name" value="Gcn5-rel_NAT"/>
</dbReference>
<dbReference type="EC" id="2.3.1.-" evidence="3"/>
<dbReference type="PROSITE" id="PS51186">
    <property type="entry name" value="GNAT"/>
    <property type="match status" value="1"/>
</dbReference>
<gene>
    <name evidence="3" type="ORF">ABEG18_13950</name>
</gene>
<dbReference type="Gene3D" id="3.40.630.30">
    <property type="match status" value="1"/>
</dbReference>
<dbReference type="PANTHER" id="PTHR31435">
    <property type="entry name" value="PROTEIN NATD1"/>
    <property type="match status" value="1"/>
</dbReference>
<evidence type="ECO:0000313" key="3">
    <source>
        <dbReference type="EMBL" id="XBO36845.1"/>
    </source>
</evidence>
<evidence type="ECO:0000259" key="1">
    <source>
        <dbReference type="PROSITE" id="PS51186"/>
    </source>
</evidence>
<accession>A0AAU7J9L4</accession>
<protein>
    <submittedName>
        <fullName evidence="3">GNAT family N-acetyltransferase</fullName>
        <ecNumber evidence="3">2.3.1.-</ecNumber>
    </submittedName>
</protein>
<name>A0AAU7J9L4_9HYPH</name>
<dbReference type="InterPro" id="IPR000182">
    <property type="entry name" value="GNAT_dom"/>
</dbReference>
<evidence type="ECO:0000259" key="2">
    <source>
        <dbReference type="PROSITE" id="PS51729"/>
    </source>
</evidence>
<organism evidence="3">
    <name type="scientific">Alsobacter sp. KACC 23698</name>
    <dbReference type="NCBI Taxonomy" id="3149229"/>
    <lineage>
        <taxon>Bacteria</taxon>
        <taxon>Pseudomonadati</taxon>
        <taxon>Pseudomonadota</taxon>
        <taxon>Alphaproteobacteria</taxon>
        <taxon>Hyphomicrobiales</taxon>
        <taxon>Alsobacteraceae</taxon>
        <taxon>Alsobacter</taxon>
    </lineage>
</organism>
<dbReference type="InterPro" id="IPR031165">
    <property type="entry name" value="GNAT_YJDJ"/>
</dbReference>
<sequence length="92" mass="10214">MTYALTHDHALRRFDLAQDGVPVAHALYEERGDRLAIYHTEVDRTLRGRGVGAELVSRVLDEVRSTGKSVIPACAYVRSFIADNPEYGDLVA</sequence>
<keyword evidence="3" id="KW-0012">Acyltransferase</keyword>
<dbReference type="EMBL" id="CP157484">
    <property type="protein sequence ID" value="XBO36845.1"/>
    <property type="molecule type" value="Genomic_DNA"/>
</dbReference>
<keyword evidence="3" id="KW-0808">Transferase</keyword>
<dbReference type="SUPFAM" id="SSF55729">
    <property type="entry name" value="Acyl-CoA N-acyltransferases (Nat)"/>
    <property type="match status" value="1"/>
</dbReference>
<feature type="domain" description="N-acetyltransferase" evidence="1">
    <location>
        <begin position="1"/>
        <end position="92"/>
    </location>
</feature>
<dbReference type="InterPro" id="IPR016181">
    <property type="entry name" value="Acyl_CoA_acyltransferase"/>
</dbReference>
<dbReference type="CDD" id="cd04301">
    <property type="entry name" value="NAT_SF"/>
    <property type="match status" value="1"/>
</dbReference>
<dbReference type="RefSeq" id="WP_406853661.1">
    <property type="nucleotide sequence ID" value="NZ_CP157484.1"/>
</dbReference>
<feature type="domain" description="N-acetyltransferase" evidence="2">
    <location>
        <begin position="6"/>
        <end position="92"/>
    </location>
</feature>
<dbReference type="PROSITE" id="PS51729">
    <property type="entry name" value="GNAT_YJDJ"/>
    <property type="match status" value="1"/>
</dbReference>